<feature type="domain" description="DUF1918" evidence="1">
    <location>
        <begin position="1"/>
        <end position="57"/>
    </location>
</feature>
<sequence>MQATVGDRLHVHSRSIGLEERLGEILEVRGTDGQPPYLVRFNDGHEGLVFPGPDCIVEPRGEI</sequence>
<keyword evidence="3" id="KW-1185">Reference proteome</keyword>
<gene>
    <name evidence="2" type="ORF">UK23_20690</name>
</gene>
<accession>A0A0F0GVM2</accession>
<dbReference type="InterPro" id="IPR015035">
    <property type="entry name" value="DUF1918"/>
</dbReference>
<dbReference type="RefSeq" id="WP_045313227.1">
    <property type="nucleotide sequence ID" value="NZ_JYJG01000137.1"/>
</dbReference>
<proteinExistence type="predicted"/>
<reference evidence="2 3" key="1">
    <citation type="submission" date="2015-02" db="EMBL/GenBank/DDBJ databases">
        <authorList>
            <person name="Ju K.-S."/>
            <person name="Doroghazi J.R."/>
            <person name="Metcalf W."/>
        </authorList>
    </citation>
    <scope>NUCLEOTIDE SEQUENCE [LARGE SCALE GENOMIC DNA]</scope>
    <source>
        <strain evidence="2 3">NRRL B-16140</strain>
    </source>
</reference>
<dbReference type="PATRIC" id="fig|68170.10.peg.5193"/>
<dbReference type="Pfam" id="PF08940">
    <property type="entry name" value="DUF1918"/>
    <property type="match status" value="1"/>
</dbReference>
<evidence type="ECO:0000313" key="2">
    <source>
        <dbReference type="EMBL" id="KJK47360.1"/>
    </source>
</evidence>
<dbReference type="EMBL" id="JYJG01000137">
    <property type="protein sequence ID" value="KJK47360.1"/>
    <property type="molecule type" value="Genomic_DNA"/>
</dbReference>
<dbReference type="SUPFAM" id="SSF50118">
    <property type="entry name" value="Cell growth inhibitor/plasmid maintenance toxic component"/>
    <property type="match status" value="1"/>
</dbReference>
<evidence type="ECO:0000259" key="1">
    <source>
        <dbReference type="Pfam" id="PF08940"/>
    </source>
</evidence>
<dbReference type="Gene3D" id="2.30.30.440">
    <property type="entry name" value="Domain of unknown function DUF1918"/>
    <property type="match status" value="1"/>
</dbReference>
<dbReference type="OrthoDB" id="4828144at2"/>
<dbReference type="STRING" id="68170.GCA_000974445_03896"/>
<organism evidence="2 3">
    <name type="scientific">Lentzea aerocolonigenes</name>
    <name type="common">Lechevalieria aerocolonigenes</name>
    <name type="synonym">Saccharothrix aerocolonigenes</name>
    <dbReference type="NCBI Taxonomy" id="68170"/>
    <lineage>
        <taxon>Bacteria</taxon>
        <taxon>Bacillati</taxon>
        <taxon>Actinomycetota</taxon>
        <taxon>Actinomycetes</taxon>
        <taxon>Pseudonocardiales</taxon>
        <taxon>Pseudonocardiaceae</taxon>
        <taxon>Lentzea</taxon>
    </lineage>
</organism>
<dbReference type="eggNOG" id="COG2905">
    <property type="taxonomic scope" value="Bacteria"/>
</dbReference>
<comment type="caution">
    <text evidence="2">The sequence shown here is derived from an EMBL/GenBank/DDBJ whole genome shotgun (WGS) entry which is preliminary data.</text>
</comment>
<dbReference type="AlphaFoldDB" id="A0A0F0GVM2"/>
<dbReference type="Proteomes" id="UP000033393">
    <property type="component" value="Unassembled WGS sequence"/>
</dbReference>
<name>A0A0F0GVM2_LENAE</name>
<evidence type="ECO:0000313" key="3">
    <source>
        <dbReference type="Proteomes" id="UP000033393"/>
    </source>
</evidence>
<protein>
    <recommendedName>
        <fullName evidence="1">DUF1918 domain-containing protein</fullName>
    </recommendedName>
</protein>